<keyword evidence="2 3" id="KW-0560">Oxidoreductase</keyword>
<dbReference type="KEGG" id="sted:SPTER_25760"/>
<protein>
    <submittedName>
        <fullName evidence="3">Gluconate 5-dehydrogenase</fullName>
        <ecNumber evidence="3">1.1.1.-</ecNumber>
    </submittedName>
</protein>
<dbReference type="NCBIfam" id="NF005559">
    <property type="entry name" value="PRK07231.1"/>
    <property type="match status" value="1"/>
</dbReference>
<comment type="similarity">
    <text evidence="1">Belongs to the short-chain dehydrogenases/reductases (SDR) family.</text>
</comment>
<name>A0A517DV22_9FIRM</name>
<dbReference type="InterPro" id="IPR036291">
    <property type="entry name" value="NAD(P)-bd_dom_sf"/>
</dbReference>
<evidence type="ECO:0000313" key="4">
    <source>
        <dbReference type="Proteomes" id="UP000320776"/>
    </source>
</evidence>
<dbReference type="Pfam" id="PF13561">
    <property type="entry name" value="adh_short_C2"/>
    <property type="match status" value="1"/>
</dbReference>
<dbReference type="RefSeq" id="WP_144350728.1">
    <property type="nucleotide sequence ID" value="NZ_CP036259.1"/>
</dbReference>
<dbReference type="SUPFAM" id="SSF51735">
    <property type="entry name" value="NAD(P)-binding Rossmann-fold domains"/>
    <property type="match status" value="1"/>
</dbReference>
<dbReference type="EC" id="1.1.1.-" evidence="3"/>
<dbReference type="FunFam" id="3.40.50.720:FF:000084">
    <property type="entry name" value="Short-chain dehydrogenase reductase"/>
    <property type="match status" value="1"/>
</dbReference>
<dbReference type="EMBL" id="CP036259">
    <property type="protein sequence ID" value="QDR81202.1"/>
    <property type="molecule type" value="Genomic_DNA"/>
</dbReference>
<dbReference type="GO" id="GO:0016616">
    <property type="term" value="F:oxidoreductase activity, acting on the CH-OH group of donors, NAD or NADP as acceptor"/>
    <property type="evidence" value="ECO:0007669"/>
    <property type="project" value="TreeGrafter"/>
</dbReference>
<dbReference type="AlphaFoldDB" id="A0A517DV22"/>
<dbReference type="PRINTS" id="PR00080">
    <property type="entry name" value="SDRFAMILY"/>
</dbReference>
<reference evidence="3 4" key="1">
    <citation type="submission" date="2019-02" db="EMBL/GenBank/DDBJ databases">
        <title>Closed genome of Sporomusa termitida DSM 4440.</title>
        <authorList>
            <person name="Poehlein A."/>
            <person name="Daniel R."/>
        </authorList>
    </citation>
    <scope>NUCLEOTIDE SEQUENCE [LARGE SCALE GENOMIC DNA]</scope>
    <source>
        <strain evidence="3 4">DSM 4440</strain>
    </source>
</reference>
<dbReference type="PRINTS" id="PR00081">
    <property type="entry name" value="GDHRDH"/>
</dbReference>
<evidence type="ECO:0000256" key="2">
    <source>
        <dbReference type="ARBA" id="ARBA00023002"/>
    </source>
</evidence>
<proteinExistence type="inferred from homology"/>
<dbReference type="PANTHER" id="PTHR42760">
    <property type="entry name" value="SHORT-CHAIN DEHYDROGENASES/REDUCTASES FAMILY MEMBER"/>
    <property type="match status" value="1"/>
</dbReference>
<gene>
    <name evidence="3" type="primary">gno_1</name>
    <name evidence="3" type="ORF">SPTER_25760</name>
</gene>
<dbReference type="Gene3D" id="3.40.50.720">
    <property type="entry name" value="NAD(P)-binding Rossmann-like Domain"/>
    <property type="match status" value="1"/>
</dbReference>
<organism evidence="3 4">
    <name type="scientific">Sporomusa termitida</name>
    <dbReference type="NCBI Taxonomy" id="2377"/>
    <lineage>
        <taxon>Bacteria</taxon>
        <taxon>Bacillati</taxon>
        <taxon>Bacillota</taxon>
        <taxon>Negativicutes</taxon>
        <taxon>Selenomonadales</taxon>
        <taxon>Sporomusaceae</taxon>
        <taxon>Sporomusa</taxon>
    </lineage>
</organism>
<dbReference type="InterPro" id="IPR002347">
    <property type="entry name" value="SDR_fam"/>
</dbReference>
<accession>A0A517DV22</accession>
<keyword evidence="4" id="KW-1185">Reference proteome</keyword>
<dbReference type="Proteomes" id="UP000320776">
    <property type="component" value="Chromosome"/>
</dbReference>
<dbReference type="OrthoDB" id="9803333at2"/>
<sequence length="259" mass="27127">MENIFSLEGKNAVVVGGAGGIGQAIAQGLAEAGAKVAIASRSMDSLQRAAQEIKAACGLAVKYYTVDAAVEASVEALVTEAVRDFGKVDILVNAQGFNKKFNAEDFPMDAFQKMFDVNVIGVMMCCKHFGKHMIQNGYGKIVNLSSVRGRIATKGPGNAGYCGTKGAVDMITRQLASEFGQYNITVNAIGPTITETPMMTDVLNSRGPKARQDIADGLPMKRMALPSDCIGPAVFLCSDASGFVTGNIIYPDGGLTAIG</sequence>
<dbReference type="PANTHER" id="PTHR42760:SF124">
    <property type="entry name" value="SHORT-CHAIN DEHYDROGENASE_REDUCTASE"/>
    <property type="match status" value="1"/>
</dbReference>
<dbReference type="GO" id="GO:0008206">
    <property type="term" value="P:bile acid metabolic process"/>
    <property type="evidence" value="ECO:0007669"/>
    <property type="project" value="UniProtKB-ARBA"/>
</dbReference>
<evidence type="ECO:0000256" key="1">
    <source>
        <dbReference type="ARBA" id="ARBA00006484"/>
    </source>
</evidence>
<evidence type="ECO:0000313" key="3">
    <source>
        <dbReference type="EMBL" id="QDR81202.1"/>
    </source>
</evidence>
<dbReference type="CDD" id="cd05233">
    <property type="entry name" value="SDR_c"/>
    <property type="match status" value="1"/>
</dbReference>